<gene>
    <name evidence="1" type="ORF">HRR80_003398</name>
</gene>
<protein>
    <submittedName>
        <fullName evidence="1">Uncharacterized protein</fullName>
    </submittedName>
</protein>
<proteinExistence type="predicted"/>
<sequence length="355" mass="39501">MDALLDEQAAHQLETELRSTVRATLRTKRPVLTHLNADTTWLLSLSYPDSIFPPTGRAQYNILIDPWLDGPQEDVAGWFSKQWHQAKSSVQTIAQLEDVLRDVEALQLQDNLQDSCPKCTNSFIDAVAVSHEFTDHCHKETLLQIKSSVPVFGNRKAVRIIRSWRHFDTVLEIPTLPKDVDWRSTSISPLPNWIGIGRLVTSYDALNLHSAIVISVGRAQSSLDAAEAIIYTPHGIEAMTAAVIQKASPPITVLALLHGLHDISIARSKQLNFGGVNAVQAMEILRAKYWIGTHDEEKPASGLIAPLLRRKTVTVTEALTKVRESRHQTADMIERKVGLDPTCVELRNGESIVLE</sequence>
<dbReference type="Proteomes" id="UP001161757">
    <property type="component" value="Unassembled WGS sequence"/>
</dbReference>
<dbReference type="PANTHER" id="PTHR36142">
    <property type="entry name" value="METALLO-HYDROLASE/OXIDOREDUCTASE SUPERFAMILY PROTEIN"/>
    <property type="match status" value="1"/>
</dbReference>
<name>A0AAN6IW84_EXODE</name>
<organism evidence="1 2">
    <name type="scientific">Exophiala dermatitidis</name>
    <name type="common">Black yeast-like fungus</name>
    <name type="synonym">Wangiella dermatitidis</name>
    <dbReference type="NCBI Taxonomy" id="5970"/>
    <lineage>
        <taxon>Eukaryota</taxon>
        <taxon>Fungi</taxon>
        <taxon>Dikarya</taxon>
        <taxon>Ascomycota</taxon>
        <taxon>Pezizomycotina</taxon>
        <taxon>Eurotiomycetes</taxon>
        <taxon>Chaetothyriomycetidae</taxon>
        <taxon>Chaetothyriales</taxon>
        <taxon>Herpotrichiellaceae</taxon>
        <taxon>Exophiala</taxon>
    </lineage>
</organism>
<evidence type="ECO:0000313" key="2">
    <source>
        <dbReference type="Proteomes" id="UP001161757"/>
    </source>
</evidence>
<dbReference type="EMBL" id="JAJGCB010000004">
    <property type="protein sequence ID" value="KAJ8993375.1"/>
    <property type="molecule type" value="Genomic_DNA"/>
</dbReference>
<dbReference type="AlphaFoldDB" id="A0AAN6IW84"/>
<dbReference type="InterPro" id="IPR036866">
    <property type="entry name" value="RibonucZ/Hydroxyglut_hydro"/>
</dbReference>
<reference evidence="1" key="1">
    <citation type="submission" date="2023-01" db="EMBL/GenBank/DDBJ databases">
        <title>Exophiala dermititidis isolated from Cystic Fibrosis Patient.</title>
        <authorList>
            <person name="Kurbessoian T."/>
            <person name="Crocker A."/>
            <person name="Murante D."/>
            <person name="Hogan D.A."/>
            <person name="Stajich J.E."/>
        </authorList>
    </citation>
    <scope>NUCLEOTIDE SEQUENCE</scope>
    <source>
        <strain evidence="1">Ex8</strain>
    </source>
</reference>
<dbReference type="SUPFAM" id="SSF56281">
    <property type="entry name" value="Metallo-hydrolase/oxidoreductase"/>
    <property type="match status" value="1"/>
</dbReference>
<dbReference type="PANTHER" id="PTHR36142:SF2">
    <property type="entry name" value="METALLO-HYDROLASE_OXIDOREDUCTASE SUPERFAMILY PROTEIN"/>
    <property type="match status" value="1"/>
</dbReference>
<comment type="caution">
    <text evidence="1">The sequence shown here is derived from an EMBL/GenBank/DDBJ whole genome shotgun (WGS) entry which is preliminary data.</text>
</comment>
<dbReference type="Gene3D" id="3.60.15.10">
    <property type="entry name" value="Ribonuclease Z/Hydroxyacylglutathione hydrolase-like"/>
    <property type="match status" value="1"/>
</dbReference>
<accession>A0AAN6IW84</accession>
<evidence type="ECO:0000313" key="1">
    <source>
        <dbReference type="EMBL" id="KAJ8993375.1"/>
    </source>
</evidence>